<evidence type="ECO:0000256" key="2">
    <source>
        <dbReference type="ARBA" id="ARBA00022801"/>
    </source>
</evidence>
<dbReference type="RefSeq" id="WP_111440211.1">
    <property type="nucleotide sequence ID" value="NZ_QKZI01000006.1"/>
</dbReference>
<dbReference type="OrthoDB" id="9780932at2"/>
<reference evidence="4 5" key="1">
    <citation type="submission" date="2018-06" db="EMBL/GenBank/DDBJ databases">
        <title>Genomic Encyclopedia of Type Strains, Phase IV (KMG-IV): sequencing the most valuable type-strain genomes for metagenomic binning, comparative biology and taxonomic classification.</title>
        <authorList>
            <person name="Goeker M."/>
        </authorList>
    </citation>
    <scope>NUCLEOTIDE SEQUENCE [LARGE SCALE GENOMIC DNA]</scope>
    <source>
        <strain evidence="4 5">DSM 5</strain>
    </source>
</reference>
<dbReference type="Proteomes" id="UP000248646">
    <property type="component" value="Unassembled WGS sequence"/>
</dbReference>
<protein>
    <submittedName>
        <fullName evidence="4">Sigma-B regulation protein RsbQ</fullName>
    </submittedName>
</protein>
<feature type="domain" description="AB hydrolase-1" evidence="3">
    <location>
        <begin position="20"/>
        <end position="257"/>
    </location>
</feature>
<evidence type="ECO:0000313" key="4">
    <source>
        <dbReference type="EMBL" id="PZX03709.1"/>
    </source>
</evidence>
<comment type="caution">
    <text evidence="4">The sequence shown here is derived from an EMBL/GenBank/DDBJ whole genome shotgun (WGS) entry which is preliminary data.</text>
</comment>
<dbReference type="EMBL" id="QKZI01000006">
    <property type="protein sequence ID" value="PZX03709.1"/>
    <property type="molecule type" value="Genomic_DNA"/>
</dbReference>
<accession>A0A2W7MDR2</accession>
<dbReference type="InterPro" id="IPR000073">
    <property type="entry name" value="AB_hydrolase_1"/>
</dbReference>
<dbReference type="InterPro" id="IPR029058">
    <property type="entry name" value="AB_hydrolase_fold"/>
</dbReference>
<dbReference type="Gene3D" id="3.40.50.1820">
    <property type="entry name" value="alpha/beta hydrolase"/>
    <property type="match status" value="1"/>
</dbReference>
<dbReference type="PANTHER" id="PTHR43039">
    <property type="entry name" value="ESTERASE-RELATED"/>
    <property type="match status" value="1"/>
</dbReference>
<evidence type="ECO:0000256" key="1">
    <source>
        <dbReference type="ARBA" id="ARBA00008645"/>
    </source>
</evidence>
<dbReference type="SUPFAM" id="SSF53474">
    <property type="entry name" value="alpha/beta-Hydrolases"/>
    <property type="match status" value="1"/>
</dbReference>
<keyword evidence="5" id="KW-1185">Reference proteome</keyword>
<gene>
    <name evidence="4" type="ORF">C7437_106134</name>
</gene>
<evidence type="ECO:0000259" key="3">
    <source>
        <dbReference type="Pfam" id="PF12697"/>
    </source>
</evidence>
<dbReference type="FunFam" id="3.40.50.1820:FF:000042">
    <property type="entry name" value="probable strigolactone esterase DAD2"/>
    <property type="match status" value="1"/>
</dbReference>
<dbReference type="PRINTS" id="PR00111">
    <property type="entry name" value="ABHYDROLASE"/>
</dbReference>
<organism evidence="4 5">
    <name type="scientific">Psychrobacillus insolitus</name>
    <dbReference type="NCBI Taxonomy" id="1461"/>
    <lineage>
        <taxon>Bacteria</taxon>
        <taxon>Bacillati</taxon>
        <taxon>Bacillota</taxon>
        <taxon>Bacilli</taxon>
        <taxon>Bacillales</taxon>
        <taxon>Bacillaceae</taxon>
        <taxon>Psychrobacillus</taxon>
    </lineage>
</organism>
<proteinExistence type="inferred from homology"/>
<dbReference type="GO" id="GO:0016787">
    <property type="term" value="F:hydrolase activity"/>
    <property type="evidence" value="ECO:0007669"/>
    <property type="project" value="UniProtKB-KW"/>
</dbReference>
<comment type="similarity">
    <text evidence="1">Belongs to the AB hydrolase superfamily.</text>
</comment>
<name>A0A2W7MDR2_9BACI</name>
<dbReference type="AlphaFoldDB" id="A0A2W7MDR2"/>
<keyword evidence="2" id="KW-0378">Hydrolase</keyword>
<dbReference type="Pfam" id="PF12697">
    <property type="entry name" value="Abhydrolase_6"/>
    <property type="match status" value="1"/>
</dbReference>
<sequence length="267" mass="30272">MTDVLVRNNVKVTGKGDKTIVFAHGFGCDQSMWRYIVPFFEENYRVVLFDYVGSGNSDLTAYDFEKYSTLHGYVQDILDVIEALDLKEVIFIGHSVSSMIGMLATIERPDYFEKLIMVGPSPRYLNEGDNYHGGFEKSDVEDLLAMMEMNFVGWASFMAPLAMKNPEVPELSIELEKSFNSSNPLITRQFAETTFFSDHRTDLVKATVPTLILQCSDDSIVPIEVGQYLQHNMKNSTLRLIEAKGHYPHISHPKETVSCINEFLILS</sequence>
<evidence type="ECO:0000313" key="5">
    <source>
        <dbReference type="Proteomes" id="UP000248646"/>
    </source>
</evidence>